<keyword evidence="2" id="KW-0732">Signal</keyword>
<dbReference type="InterPro" id="IPR011625">
    <property type="entry name" value="A2M_N_BRD"/>
</dbReference>
<dbReference type="Gene3D" id="1.50.10.20">
    <property type="match status" value="1"/>
</dbReference>
<dbReference type="PANTHER" id="PTHR40094:SF1">
    <property type="entry name" value="UBIQUITIN DOMAIN-CONTAINING PROTEIN"/>
    <property type="match status" value="1"/>
</dbReference>
<dbReference type="InterPro" id="IPR002890">
    <property type="entry name" value="MG2"/>
</dbReference>
<dbReference type="InterPro" id="IPR047565">
    <property type="entry name" value="Alpha-macroglob_thiol-ester_cl"/>
</dbReference>
<evidence type="ECO:0000259" key="3">
    <source>
        <dbReference type="SMART" id="SM01359"/>
    </source>
</evidence>
<dbReference type="InterPro" id="IPR001599">
    <property type="entry name" value="Macroglobln_a2"/>
</dbReference>
<reference evidence="5" key="1">
    <citation type="submission" date="2021-01" db="EMBL/GenBank/DDBJ databases">
        <title>Modified the classification status of verrucomicrobia.</title>
        <authorList>
            <person name="Feng X."/>
        </authorList>
    </citation>
    <scope>NUCLEOTIDE SEQUENCE</scope>
    <source>
        <strain evidence="5">KCTC 22201</strain>
    </source>
</reference>
<proteinExistence type="inferred from homology"/>
<feature type="domain" description="Alpha-2-macroglobulin" evidence="4">
    <location>
        <begin position="1229"/>
        <end position="1318"/>
    </location>
</feature>
<dbReference type="EMBL" id="JAENII010000009">
    <property type="protein sequence ID" value="MBK1827769.1"/>
    <property type="molecule type" value="Genomic_DNA"/>
</dbReference>
<evidence type="ECO:0000259" key="4">
    <source>
        <dbReference type="SMART" id="SM01360"/>
    </source>
</evidence>
<name>A0A934REL1_9BACT</name>
<dbReference type="GO" id="GO:0005615">
    <property type="term" value="C:extracellular space"/>
    <property type="evidence" value="ECO:0007669"/>
    <property type="project" value="InterPro"/>
</dbReference>
<feature type="domain" description="Alpha-2-macroglobulin bait region" evidence="3">
    <location>
        <begin position="1008"/>
        <end position="1161"/>
    </location>
</feature>
<dbReference type="GO" id="GO:0004866">
    <property type="term" value="F:endopeptidase inhibitor activity"/>
    <property type="evidence" value="ECO:0007669"/>
    <property type="project" value="InterPro"/>
</dbReference>
<dbReference type="InterPro" id="IPR051802">
    <property type="entry name" value="YfhM-like"/>
</dbReference>
<organism evidence="5 6">
    <name type="scientific">Haloferula rosea</name>
    <dbReference type="NCBI Taxonomy" id="490093"/>
    <lineage>
        <taxon>Bacteria</taxon>
        <taxon>Pseudomonadati</taxon>
        <taxon>Verrucomicrobiota</taxon>
        <taxon>Verrucomicrobiia</taxon>
        <taxon>Verrucomicrobiales</taxon>
        <taxon>Verrucomicrobiaceae</taxon>
        <taxon>Haloferula</taxon>
    </lineage>
</organism>
<evidence type="ECO:0000256" key="2">
    <source>
        <dbReference type="SAM" id="SignalP"/>
    </source>
</evidence>
<dbReference type="InterPro" id="IPR011626">
    <property type="entry name" value="Alpha-macroglobulin_TED"/>
</dbReference>
<accession>A0A934REL1</accession>
<comment type="caution">
    <text evidence="5">The sequence shown here is derived from an EMBL/GenBank/DDBJ whole genome shotgun (WGS) entry which is preliminary data.</text>
</comment>
<keyword evidence="6" id="KW-1185">Reference proteome</keyword>
<evidence type="ECO:0000313" key="6">
    <source>
        <dbReference type="Proteomes" id="UP000658278"/>
    </source>
</evidence>
<dbReference type="PANTHER" id="PTHR40094">
    <property type="entry name" value="ALPHA-2-MACROGLOBULIN HOMOLOG"/>
    <property type="match status" value="1"/>
</dbReference>
<protein>
    <recommendedName>
        <fullName evidence="7">Alpha-2-macroglobulin</fullName>
    </recommendedName>
</protein>
<sequence length="1924" mass="212761">MKLLSLLSLALVGNLAAAPRLFVDGGTIEPGMPIEVILDKEACPADRIGKVAATKWLSIEPAWKGKTVWKEANVLSFEPSEAPALGTRYTFTLTGKHIHLDGSAVPAGELGQAATPRFRVDYATWLHRYEKDWSPRTGAWFLRFNDAVNADQAAGFFSYKDKSGRTVAAKVKPATFGELKHPGYVVATYLKRWEAAIAGESLEPDLSPEAVVPTGLIISPAEPLPVGGDWRLVMKEGFKGAAGKPAGESIRHVGDIKALKVQDVMARTVADEPRRVVVDFNQKLPSEIAPEMITLVPEVPERKLEVHDDELHVLGDFSEYAQWTVKVAPEVVSWDGRQLGQPHERKIEFKRLAPEVGLPSEDETQLASGSRIYRVSTVNVESLKLRIKQLDGEQLIRAQQGYRYYTGDGPDGEQIRPTRMIPYEMMVGKTVVDLDIPLEGGLDTSKQLVIDWDAVIAGDPKPYQIGKAGEPAAKPGPPAAFFVEIVGVPRDGCGAKKKPAVQSLVQLTDIGMAWKITGNEARVLAFSCKTGQPVEGVAIEVFGEDAVKLGAVETDASGMAVLARDEAARHLRAVRGADQFSAPFDASLPTVGLWRFPVRYAWNEPPMEKRRVFLFTDRSLYRPGETVHLKGLVRQQDGNEIRMSEGDGVKLRVSNPTGRDIIERDITVSEKGSFDETFTLPSETTGYHQIWVEWTAEAEAAAKLTNWVDRSHALESSRFALPLRVEEFRRNAFEITHETTAPKPGDDEVILDLEAAYFHGQPVANGETDVWTRVQDENFYPERFRDYLFGDHRQPDFGYWFHYFGYRWQDDYGSRNSTSESEEMQLDGDGRVQVKAVVPESEFPMLRRVTIETTVTDANRQTLSKSTGVIVHPSAVHAGIARLDRLVRVGDEVPLKVLAVTPEGERVTEAVTMSATLTREVNEQVRMQHANGRGAVRNESRAEELKKETLELAAGGSTELMFAPTKPGLHTIELRGADAEGRPFATATTIHVYGADEYPWAYEDHMRIKLVAEKKRYQPGDTARVLVLSPIEGKALVTVEREDVSRSFLTDLKATEPVIEIPIGDEDAPNCYVSVLVIKGAEESLRKHKEPQLRLGYCELMVENVRDRLAVTLDPPTGAEKDGFLPGSEIGLTGRVTLADGRPAAGAELTIYAEDEGTLSVVGYDTPEPMNFFYDPRLLRVECGTSLGNFIPEAPDEQTFFNKGFFIGGGDGGAANALEIPRRDFDPCAFWMPSVVAGADGRFELKSKLPDTLTRYRLMVVVHHDATRFGHAEDEFLVNKPVMLEPQVPRFAHEGDTQQMKALLQNASDQSGTWEVTILPDASSSEPVAVLSDGVKPAVTVELEAGKSASVMFPVEYRTTGRALIRWKAEPVHLAGRDQHPDFRRLSDSVESSFDVEYPVPLLRQNRMVRFEGADGMRDLLDDLDPRLLGGRGEIELEASRSLLLEAGGAVDYLMQYPYGCLEQTTSSLMPWLAVEQLREVSPALARYSSEEVEKVVQQGVDRLIAMQRQDGGFGYWHGATKSNRWASSYAGLGLILASESATVSPSVIDAVATYLQKQLRELPKEPTSADLEITARDLWVLALAGEPQQAYVNKLWQDPARLSSRARCFLALAEIAGGRVDVAEAIMRDPTPCTVADNSWMRWRPDEGLQLLVWTAIDAEGKEAADAIVDLLQSRNPYGHWRTTWVNAWSLMALGAYAEARGEITPTTMAWSEIEPGGVEDKGEVILDQENPLHSQYVPLHDELKLSAGADGEAYLRVRLSAKPELAPVQPVATNGLEITRFYQRVLPDGSTEPLGIPRVGDLIRVDLRVNLPKDDERYLVVEDRLPSVFEAINNSFESQAAPKAAGRTSESAWSISHSEVRDDRVMFFFDRIYSRGTRTLTYLARCTMAGKAYAPSAKVEAMYDPDHTALSASRQFEVPVTP</sequence>
<dbReference type="Gene3D" id="2.60.40.3710">
    <property type="match status" value="1"/>
</dbReference>
<dbReference type="SMART" id="SM01419">
    <property type="entry name" value="Thiol-ester_cl"/>
    <property type="match status" value="1"/>
</dbReference>
<dbReference type="Proteomes" id="UP000658278">
    <property type="component" value="Unassembled WGS sequence"/>
</dbReference>
<dbReference type="SMART" id="SM01360">
    <property type="entry name" value="A2M"/>
    <property type="match status" value="1"/>
</dbReference>
<comment type="similarity">
    <text evidence="1">Belongs to the protease inhibitor I39 (alpha-2-macroglobulin) family. Bacterial alpha-2-macroglobulin subfamily.</text>
</comment>
<dbReference type="Pfam" id="PF01835">
    <property type="entry name" value="MG2"/>
    <property type="match status" value="1"/>
</dbReference>
<dbReference type="Pfam" id="PF07703">
    <property type="entry name" value="A2M_BRD"/>
    <property type="match status" value="1"/>
</dbReference>
<dbReference type="InterPro" id="IPR008930">
    <property type="entry name" value="Terpenoid_cyclase/PrenylTrfase"/>
</dbReference>
<evidence type="ECO:0008006" key="7">
    <source>
        <dbReference type="Google" id="ProtNLM"/>
    </source>
</evidence>
<dbReference type="SMART" id="SM01359">
    <property type="entry name" value="A2M_N_2"/>
    <property type="match status" value="1"/>
</dbReference>
<dbReference type="SUPFAM" id="SSF48239">
    <property type="entry name" value="Terpenoid cyclases/Protein prenyltransferases"/>
    <property type="match status" value="1"/>
</dbReference>
<gene>
    <name evidence="5" type="ORF">JIN81_12130</name>
</gene>
<dbReference type="Pfam" id="PF07678">
    <property type="entry name" value="TED_complement"/>
    <property type="match status" value="1"/>
</dbReference>
<evidence type="ECO:0000313" key="5">
    <source>
        <dbReference type="EMBL" id="MBK1827769.1"/>
    </source>
</evidence>
<dbReference type="CDD" id="cd02891">
    <property type="entry name" value="A2M_like"/>
    <property type="match status" value="1"/>
</dbReference>
<evidence type="ECO:0000256" key="1">
    <source>
        <dbReference type="ARBA" id="ARBA00010556"/>
    </source>
</evidence>
<feature type="chain" id="PRO_5037082557" description="Alpha-2-macroglobulin" evidence="2">
    <location>
        <begin position="18"/>
        <end position="1924"/>
    </location>
</feature>
<dbReference type="Pfam" id="PF17973">
    <property type="entry name" value="bMG10"/>
    <property type="match status" value="1"/>
</dbReference>
<dbReference type="Gene3D" id="2.60.40.1930">
    <property type="match status" value="1"/>
</dbReference>
<dbReference type="InterPro" id="IPR041246">
    <property type="entry name" value="Bact_MG10"/>
</dbReference>
<feature type="signal peptide" evidence="2">
    <location>
        <begin position="1"/>
        <end position="17"/>
    </location>
</feature>
<dbReference type="RefSeq" id="WP_200279802.1">
    <property type="nucleotide sequence ID" value="NZ_JAENII010000009.1"/>
</dbReference>
<dbReference type="Pfam" id="PF00207">
    <property type="entry name" value="A2M"/>
    <property type="match status" value="1"/>
</dbReference>